<keyword evidence="8" id="KW-0472">Membrane</keyword>
<dbReference type="Gene3D" id="2.70.130.10">
    <property type="entry name" value="Mannose-6-phosphate receptor binding domain"/>
    <property type="match status" value="1"/>
</dbReference>
<evidence type="ECO:0000256" key="3">
    <source>
        <dbReference type="ARBA" id="ARBA00022729"/>
    </source>
</evidence>
<feature type="repeat" description="ANK" evidence="7">
    <location>
        <begin position="567"/>
        <end position="599"/>
    </location>
</feature>
<feature type="compositionally biased region" description="Basic and acidic residues" evidence="9">
    <location>
        <begin position="1758"/>
        <end position="1770"/>
    </location>
</feature>
<dbReference type="PANTHER" id="PTHR15414:SF0">
    <property type="entry name" value="ENDOPLASMIC RETICULUM LECTIN 1"/>
    <property type="match status" value="1"/>
</dbReference>
<dbReference type="VEuPathDB" id="FungiDB:PV10_06527"/>
<dbReference type="SUPFAM" id="SSF50911">
    <property type="entry name" value="Mannose 6-phosphate receptor domain"/>
    <property type="match status" value="1"/>
</dbReference>
<evidence type="ECO:0000256" key="1">
    <source>
        <dbReference type="ARBA" id="ARBA00004367"/>
    </source>
</evidence>
<feature type="repeat" description="ANK" evidence="7">
    <location>
        <begin position="1623"/>
        <end position="1645"/>
    </location>
</feature>
<dbReference type="SUPFAM" id="SSF48403">
    <property type="entry name" value="Ankyrin repeat"/>
    <property type="match status" value="3"/>
</dbReference>
<dbReference type="PROSITE" id="PS50297">
    <property type="entry name" value="ANK_REP_REGION"/>
    <property type="match status" value="5"/>
</dbReference>
<reference evidence="11 12" key="1">
    <citation type="submission" date="2017-03" db="EMBL/GenBank/DDBJ databases">
        <title>Genomes of endolithic fungi from Antarctica.</title>
        <authorList>
            <person name="Coleine C."/>
            <person name="Masonjones S."/>
            <person name="Stajich J.E."/>
        </authorList>
    </citation>
    <scope>NUCLEOTIDE SEQUENCE [LARGE SCALE GENOMIC DNA]</scope>
    <source>
        <strain evidence="11 12">CCFEE 6314</strain>
    </source>
</reference>
<evidence type="ECO:0000313" key="11">
    <source>
        <dbReference type="EMBL" id="RVX70472.1"/>
    </source>
</evidence>
<dbReference type="PROSITE" id="PS51914">
    <property type="entry name" value="MRH"/>
    <property type="match status" value="1"/>
</dbReference>
<keyword evidence="3" id="KW-0732">Signal</keyword>
<proteinExistence type="inferred from homology"/>
<feature type="repeat" description="ANK" evidence="7">
    <location>
        <begin position="534"/>
        <end position="561"/>
    </location>
</feature>
<comment type="function">
    <text evidence="8">Lectin involved in the quality control of the secretory pathway. As a member of the endoplasmic reticulum-associated degradation lumenal (ERAD-L) surveillance system, targets misfolded endoplasmic reticulum lumenal glycoproteins for degradation.</text>
</comment>
<name>A0A438N3Y8_EXOME</name>
<dbReference type="Pfam" id="PF07915">
    <property type="entry name" value="PRKCSH"/>
    <property type="match status" value="1"/>
</dbReference>
<keyword evidence="4 8" id="KW-0430">Lectin</keyword>
<dbReference type="Gene3D" id="1.25.40.20">
    <property type="entry name" value="Ankyrin repeat-containing domain"/>
    <property type="match status" value="3"/>
</dbReference>
<organism evidence="11 12">
    <name type="scientific">Exophiala mesophila</name>
    <name type="common">Black yeast-like fungus</name>
    <dbReference type="NCBI Taxonomy" id="212818"/>
    <lineage>
        <taxon>Eukaryota</taxon>
        <taxon>Fungi</taxon>
        <taxon>Dikarya</taxon>
        <taxon>Ascomycota</taxon>
        <taxon>Pezizomycotina</taxon>
        <taxon>Eurotiomycetes</taxon>
        <taxon>Chaetothyriomycetidae</taxon>
        <taxon>Chaetothyriales</taxon>
        <taxon>Herpotrichiellaceae</taxon>
        <taxon>Exophiala</taxon>
    </lineage>
</organism>
<evidence type="ECO:0000256" key="9">
    <source>
        <dbReference type="SAM" id="MobiDB-lite"/>
    </source>
</evidence>
<dbReference type="InterPro" id="IPR012913">
    <property type="entry name" value="OS9-like_dom"/>
</dbReference>
<dbReference type="SMART" id="SM00248">
    <property type="entry name" value="ANK"/>
    <property type="match status" value="10"/>
</dbReference>
<dbReference type="InterPro" id="IPR044865">
    <property type="entry name" value="MRH_dom"/>
</dbReference>
<comment type="subcellular location">
    <subcellularLocation>
        <location evidence="1 8">Endoplasmic reticulum membrane</location>
        <topology evidence="1 8">Peripheral membrane protein</topology>
        <orientation evidence="1 8">Lumenal side</orientation>
    </subcellularLocation>
</comment>
<dbReference type="PROSITE" id="PS50088">
    <property type="entry name" value="ANK_REPEAT"/>
    <property type="match status" value="5"/>
</dbReference>
<feature type="compositionally biased region" description="Low complexity" evidence="9">
    <location>
        <begin position="1950"/>
        <end position="1961"/>
    </location>
</feature>
<evidence type="ECO:0000256" key="5">
    <source>
        <dbReference type="ARBA" id="ARBA00022824"/>
    </source>
</evidence>
<evidence type="ECO:0000256" key="8">
    <source>
        <dbReference type="RuleBase" id="RU369099"/>
    </source>
</evidence>
<feature type="region of interest" description="Disordered" evidence="9">
    <location>
        <begin position="1899"/>
        <end position="1971"/>
    </location>
</feature>
<feature type="region of interest" description="Disordered" evidence="9">
    <location>
        <begin position="1986"/>
        <end position="2007"/>
    </location>
</feature>
<dbReference type="InterPro" id="IPR036770">
    <property type="entry name" value="Ankyrin_rpt-contain_sf"/>
</dbReference>
<dbReference type="Proteomes" id="UP000288859">
    <property type="component" value="Unassembled WGS sequence"/>
</dbReference>
<keyword evidence="5 8" id="KW-0256">Endoplasmic reticulum</keyword>
<dbReference type="VEuPathDB" id="FungiDB:PV10_06528"/>
<comment type="similarity">
    <text evidence="2 8">Belongs to the OS-9 family.</text>
</comment>
<accession>A0A438N3Y8</accession>
<feature type="compositionally biased region" description="Acidic residues" evidence="9">
    <location>
        <begin position="641"/>
        <end position="655"/>
    </location>
</feature>
<evidence type="ECO:0000259" key="10">
    <source>
        <dbReference type="PROSITE" id="PS51914"/>
    </source>
</evidence>
<dbReference type="GO" id="GO:0030968">
    <property type="term" value="P:endoplasmic reticulum unfolded protein response"/>
    <property type="evidence" value="ECO:0007669"/>
    <property type="project" value="UniProtKB-UniRule"/>
</dbReference>
<dbReference type="InterPro" id="IPR002110">
    <property type="entry name" value="Ankyrin_rpt"/>
</dbReference>
<dbReference type="GO" id="GO:0030246">
    <property type="term" value="F:carbohydrate binding"/>
    <property type="evidence" value="ECO:0007669"/>
    <property type="project" value="UniProtKB-UniRule"/>
</dbReference>
<feature type="compositionally biased region" description="Basic and acidic residues" evidence="9">
    <location>
        <begin position="2360"/>
        <end position="2377"/>
    </location>
</feature>
<dbReference type="Pfam" id="PF00023">
    <property type="entry name" value="Ank"/>
    <property type="match status" value="2"/>
</dbReference>
<feature type="region of interest" description="Disordered" evidence="9">
    <location>
        <begin position="1757"/>
        <end position="1785"/>
    </location>
</feature>
<dbReference type="GO" id="GO:0030970">
    <property type="term" value="P:retrograde protein transport, ER to cytosol"/>
    <property type="evidence" value="ECO:0007669"/>
    <property type="project" value="TreeGrafter"/>
</dbReference>
<dbReference type="Pfam" id="PF12796">
    <property type="entry name" value="Ank_2"/>
    <property type="match status" value="1"/>
</dbReference>
<keyword evidence="7" id="KW-0040">ANK repeat</keyword>
<evidence type="ECO:0000256" key="4">
    <source>
        <dbReference type="ARBA" id="ARBA00022734"/>
    </source>
</evidence>
<protein>
    <recommendedName>
        <fullName evidence="8">Endoplasmic reticulum lectin</fullName>
    </recommendedName>
    <alternativeName>
        <fullName evidence="8">Protein OS-9</fullName>
    </alternativeName>
    <alternativeName>
        <fullName evidence="8">Protein OS-9 homolog</fullName>
    </alternativeName>
</protein>
<feature type="compositionally biased region" description="Polar residues" evidence="9">
    <location>
        <begin position="1920"/>
        <end position="1941"/>
    </location>
</feature>
<keyword evidence="6" id="KW-1015">Disulfide bond</keyword>
<feature type="repeat" description="ANK" evidence="7">
    <location>
        <begin position="707"/>
        <end position="730"/>
    </location>
</feature>
<dbReference type="EMBL" id="NAJM01000023">
    <property type="protein sequence ID" value="RVX70472.1"/>
    <property type="molecule type" value="Genomic_DNA"/>
</dbReference>
<dbReference type="GO" id="GO:0005788">
    <property type="term" value="C:endoplasmic reticulum lumen"/>
    <property type="evidence" value="ECO:0007669"/>
    <property type="project" value="UniProtKB-UniRule"/>
</dbReference>
<comment type="caution">
    <text evidence="11">The sequence shown here is derived from an EMBL/GenBank/DDBJ whole genome shotgun (WGS) entry which is preliminary data.</text>
</comment>
<evidence type="ECO:0000313" key="12">
    <source>
        <dbReference type="Proteomes" id="UP000288859"/>
    </source>
</evidence>
<dbReference type="PANTHER" id="PTHR15414">
    <property type="entry name" value="OS-9-RELATED"/>
    <property type="match status" value="1"/>
</dbReference>
<sequence>MAVQLPKLPVPISEFVEYIHKNFKSHNAVTDAVTPFIDFENKLREVYAQYPDHPAASENHMVPIFNGPQIMTKARDLNNESPSEKNRYLLPLSDGLRRKDNAPATVDSLRTFRTNFNIFSESSLADLDWSNVVVAGSAVNTSLLPVDAPHNESKRALRHYYHDVLAPASDVDLFLYGLTEEQAIEKIKQIESKIRDSILSETTTVRTKNAITIVSQYPTRHVQIVLRLYKSISEILTGFDVDCSCVAYDGHQVWASPRAVVSFMTQVNTIDLTRRSPSYENRLSKYSHRGFEAYWPLLQRDRVDPTIFERSFGRVQGLARLLVLEKLPLPSDREQYLAKRREERGRPALHWSQRNVHQLPGNLKDRQPDDVAEWVEEDDISNYHTVTIPYGPNYTAKRIEKLLFSKDLLLNAEWNKPKDRETVLHRHPTFFGSMNDVIHDCCGFCPKPTTDADLAAFEEESKVFISGPMTFLIDNPGRQAIGSFNPITDVDWTEMAYIGNTTRLCQAIVDQDLEAVRDWFSSTEVVDVDRRDHTGRTPLHLATMCSTPEIVHTLIEHGARIVSRLYNGMTALHIAAHRGEFQMVKYLLDKSASNEEEESRKEDGRKIARRTASKNPATTKDVLTVDDDASAGAASNVPSDDVSDAGNEEWEDEEDSDHHNSDGESEEDDVTEGSFVKVGRGTDATDALLEGKDEPDVYNIDVLAWDSPMSPLHLAILAGKVDVVELLIDNYSADVLLPVKIMDDYDRKSAKAAILTVVLALELPLQEANQTVKALLARGATPTQADMNCVSALHYAINSTKTLIIDTLQASDPAAVAKACNFVAAWGYSSSPTVQAPILTAIRSGRMDLAQRLISLGAKMEIDFSTFVEAYKRGVRYPSPVEGEVLRTFQRNVEQPIILAAKMEMIDLVNQAIDAGVDVNTISAAGWKATEYSYGQTHHDYSLLDIVRARIKVIQDSIEPKTGLKKPEELGKPAEYLKAAKGTYSYWTAYHDFNDARAVKKFQHESYQKKLDSLVTPPTDGSVQREAALEQTLSKLNDLEKKLVRKKAKTFKELYPNARLSEARGFHFAGYKSSPYATNIGVGIPGLTPDKREDFTKLFEACWKGDSETVRSLCLSPTRPLQIATVDLRGFCPFSIAAIRGHFDLARLIVEIATVQYHPTHNMEKYKYTLRVADDEYDSDDSYDSDESQTSDFGVLRHLVKDDFTVDNVAALSDTVKSIIPPAAMINWSCQVTRALDDKVDRRTIREYFSHPTTLQAHVGKNPDESWEWFNAAYDHNSRSSRDNLVRYAIFTNNMRLLKFMIKTGNDLAALKEDDGHALKVFNVSTADFELAIRLGRLEMIGEILKSTGFGFPLRKIFLKSGVKLEQKSEYYQGLTVHGRKREDWAEAGRRGHRSSQKAGSIGVPLLGSVLMGNLESVEYFLSDAPMRRYLEFEKTFEDDKHLRALKQSPGGFQGKLTEWLSTRNHLALHVGVLSAPNEDGLQPVFDYLLEKTPHGIENRSADGKTPLQLAFEVGRYHAARKLIAAGANQATKDNAGRNILHSILETCVTKEDRLLESLFALLEPKLVPTLLLERCSGSDFEAMTPLALFLNRCSKGTKDWQKTAEMILQHSGGKDLERLNGAGDYPLHVAVRANNLELVEFLVEYRPSLLHWENGTGMTPIDVASTAYLRSFIENPPQLSEREQWSVKDTTAKDFVNVTDISVPTAGALYPVVNTTAEWKMQHLIVSLQQKYPAKRKLVSLYDANEVAKRLALMQQKKKDEEQRREELRNQAGNNGVAAQDVDADERTKDEVEQYLATARGFRQWDQVKWRVEVLNETTDAARKAVLGENEMKAIAGKAWWDVPPFSEIAMAEASEVPGACETSFSVNDDVFAFPQYNVEFLKSYILETDARSLIQGDSDANEWHGHGHGRTEQDGAAQGTSAPWSSDVSPFFSNQNPDSLETDDDADANTNTNTNTNTDSHSPSNLPGTFERLILQGRPHLCHIPTVDPISPNQTETRPSAADREKELDRAVARGAELLQDMTSNQCLYYSTGWWTYSFCYDSQITQFHALPLGANGRPWPPQEDPETPSYVLGKYQREQDKKGAEQQQHQQQHHHGLQQAQKQEQKRNTQPFGLSTEVQTKAETNYLVQRLEGGTPCDLTGNDRKIEVQFHCNPQLTDRIGWIKETATCAYLMVIYTPRLCNDVAFQPPKESRAYPVSCREIVPDDEVSTWEDRYEQASHRQTLGQGEGQQIVLGRVEVGAMKHVGREGKKLERGRIVLTRDERAEIVIMQKDGKVSSLSKEQLKKLKISPEEIDAFRNELQRVAGNKDWKIEKLDDVHGQTQLRGVVSNDANDRGDDDDDGGERKGEDAQGQESTDQGKQDNAEEGDALKEEDTLGSQEEYGEDG</sequence>
<evidence type="ECO:0000256" key="7">
    <source>
        <dbReference type="PROSITE-ProRule" id="PRU00023"/>
    </source>
</evidence>
<gene>
    <name evidence="11" type="ORF">B0A52_05971</name>
</gene>
<dbReference type="GO" id="GO:0005789">
    <property type="term" value="C:endoplasmic reticulum membrane"/>
    <property type="evidence" value="ECO:0007669"/>
    <property type="project" value="UniProtKB-SubCell"/>
</dbReference>
<dbReference type="InterPro" id="IPR045149">
    <property type="entry name" value="OS-9-like"/>
</dbReference>
<dbReference type="InterPro" id="IPR009011">
    <property type="entry name" value="Man6P_isomerase_rcpt-bd_dom_sf"/>
</dbReference>
<evidence type="ECO:0000256" key="2">
    <source>
        <dbReference type="ARBA" id="ARBA00009918"/>
    </source>
</evidence>
<dbReference type="OrthoDB" id="539213at2759"/>
<feature type="region of interest" description="Disordered" evidence="9">
    <location>
        <begin position="591"/>
        <end position="677"/>
    </location>
</feature>
<feature type="domain" description="MRH" evidence="10">
    <location>
        <begin position="2027"/>
        <end position="2186"/>
    </location>
</feature>
<evidence type="ECO:0000256" key="6">
    <source>
        <dbReference type="ARBA" id="ARBA00023157"/>
    </source>
</evidence>
<feature type="repeat" description="ANK" evidence="7">
    <location>
        <begin position="1503"/>
        <end position="1535"/>
    </location>
</feature>
<feature type="compositionally biased region" description="Basic and acidic residues" evidence="9">
    <location>
        <begin position="1903"/>
        <end position="1915"/>
    </location>
</feature>
<feature type="region of interest" description="Disordered" evidence="9">
    <location>
        <begin position="2080"/>
        <end position="2119"/>
    </location>
</feature>
<feature type="region of interest" description="Disordered" evidence="9">
    <location>
        <begin position="2324"/>
        <end position="2389"/>
    </location>
</feature>